<dbReference type="OrthoDB" id="7821105at2"/>
<dbReference type="InterPro" id="IPR007527">
    <property type="entry name" value="Znf_SWIM"/>
</dbReference>
<keyword evidence="1" id="KW-0479">Metal-binding</keyword>
<dbReference type="EMBL" id="MZGT01000011">
    <property type="protein sequence ID" value="OPJ64741.1"/>
    <property type="molecule type" value="Genomic_DNA"/>
</dbReference>
<proteinExistence type="predicted"/>
<dbReference type="Proteomes" id="UP000191056">
    <property type="component" value="Unassembled WGS sequence"/>
</dbReference>
<protein>
    <recommendedName>
        <fullName evidence="2">SWIM-type domain-containing protein</fullName>
    </recommendedName>
</protein>
<evidence type="ECO:0000259" key="2">
    <source>
        <dbReference type="PROSITE" id="PS50966"/>
    </source>
</evidence>
<gene>
    <name evidence="3" type="ORF">CLCHR_10940</name>
</gene>
<comment type="caution">
    <text evidence="3">The sequence shown here is derived from an EMBL/GenBank/DDBJ whole genome shotgun (WGS) entry which is preliminary data.</text>
</comment>
<sequence length="606" mass="70871">MKVNYQYASPSMCVNKGEETILGLSPDLSRDEKVSFLGKLKHPLIFRDAMLMLREIVISDARIKKKERVEFFEWLENEIERRILKHEQYLPGVRENLNKNISGLLNTLDENNSRISKFIDIKNNLKKEIDNHDIWKDYYKIERDFWKFIKDRDLDLWFVLDPVITVHPDQVSFEAFSIDESTYGCLSIDMEEFELLQKPELGTTNIDFSSKLAKEIERFRTYNEVQLSVNPEGFTVDTGIIPEHMEKKIDLPETWIKGFNQVSSAASLGGTNIELSPTDIYDICSLLRRHKEQKSPRYMKWILAPQEPVKIIFEPFGSEMTLKAIYNGEKYREEKIWGRRRWLVIEKIIPLAKSFKVRLLGFGMPQFITADLGTMKMTIGFSSWSSNDWVKGTALNILGGFIGDGNYDKVYNLLKEKRCLSMESIYDYLKTDSNAKDKAEIKAGVGMLLKRGEGYFDAINDTVRFRKLCNEPIPKELYETTEIEFKVKEFMNEGMDNFSVGVKENNEFIFKHSFKMPNSKYKNWKFRGTEDYNREHDLTETRLEIDEDGQISKVKCKCREFNRGPRNISAPCAHILALYLISSKFTRLQLEKDREYKINDIMESLL</sequence>
<dbReference type="STRING" id="225345.CLCHR_10940"/>
<keyword evidence="1" id="KW-0863">Zinc-finger</keyword>
<feature type="domain" description="SWIM-type" evidence="2">
    <location>
        <begin position="541"/>
        <end position="583"/>
    </location>
</feature>
<evidence type="ECO:0000256" key="1">
    <source>
        <dbReference type="PROSITE-ProRule" id="PRU00325"/>
    </source>
</evidence>
<organism evidence="3 4">
    <name type="scientific">Clostridium chromiireducens</name>
    <dbReference type="NCBI Taxonomy" id="225345"/>
    <lineage>
        <taxon>Bacteria</taxon>
        <taxon>Bacillati</taxon>
        <taxon>Bacillota</taxon>
        <taxon>Clostridia</taxon>
        <taxon>Eubacteriales</taxon>
        <taxon>Clostridiaceae</taxon>
        <taxon>Clostridium</taxon>
    </lineage>
</organism>
<keyword evidence="1" id="KW-0862">Zinc</keyword>
<accession>A0A1V4IXH5</accession>
<dbReference type="PROSITE" id="PS50966">
    <property type="entry name" value="ZF_SWIM"/>
    <property type="match status" value="1"/>
</dbReference>
<evidence type="ECO:0000313" key="3">
    <source>
        <dbReference type="EMBL" id="OPJ64741.1"/>
    </source>
</evidence>
<dbReference type="AlphaFoldDB" id="A0A1V4IXH5"/>
<evidence type="ECO:0000313" key="4">
    <source>
        <dbReference type="Proteomes" id="UP000191056"/>
    </source>
</evidence>
<dbReference type="RefSeq" id="WP_079438684.1">
    <property type="nucleotide sequence ID" value="NZ_MZGT01000011.1"/>
</dbReference>
<name>A0A1V4IXH5_9CLOT</name>
<keyword evidence="4" id="KW-1185">Reference proteome</keyword>
<dbReference type="GO" id="GO:0008270">
    <property type="term" value="F:zinc ion binding"/>
    <property type="evidence" value="ECO:0007669"/>
    <property type="project" value="UniProtKB-KW"/>
</dbReference>
<reference evidence="3 4" key="1">
    <citation type="submission" date="2017-03" db="EMBL/GenBank/DDBJ databases">
        <title>Genome sequence of Clostridium chromiireducens DSM 23318.</title>
        <authorList>
            <person name="Poehlein A."/>
            <person name="Daniel R."/>
        </authorList>
    </citation>
    <scope>NUCLEOTIDE SEQUENCE [LARGE SCALE GENOMIC DNA]</scope>
    <source>
        <strain evidence="3 4">DSM 23318</strain>
    </source>
</reference>